<dbReference type="Pfam" id="PF10400">
    <property type="entry name" value="Vir_act_alpha_C"/>
    <property type="match status" value="1"/>
</dbReference>
<dbReference type="PANTHER" id="PTHR43252">
    <property type="entry name" value="TRANSCRIPTIONAL REGULATOR YQJI"/>
    <property type="match status" value="1"/>
</dbReference>
<accession>A0A1Q5Q0V9</accession>
<dbReference type="Pfam" id="PF03551">
    <property type="entry name" value="PadR"/>
    <property type="match status" value="1"/>
</dbReference>
<evidence type="ECO:0000259" key="2">
    <source>
        <dbReference type="Pfam" id="PF10400"/>
    </source>
</evidence>
<sequence>MAIKHGLLALLAEQPLGAYALRKEFESRTGQAWPVNIGQVSATLTRLQRDGLIEVVGGEAGAEGRGDIDLYSATEAGRAFLAEWWAEPVDRARLERDEFTIKLVLAVFHPDADANAILANQRVATMAVLHDVTRMRGHATKDGDHGWEMVMTRQLFDLEAELKWLDHVAGSLAKIPKRSPQRATVKKNVEQMS</sequence>
<dbReference type="SUPFAM" id="SSF46785">
    <property type="entry name" value="Winged helix' DNA-binding domain"/>
    <property type="match status" value="1"/>
</dbReference>
<dbReference type="AlphaFoldDB" id="A0A1Q5Q0V9"/>
<proteinExistence type="predicted"/>
<dbReference type="PANTHER" id="PTHR43252:SF2">
    <property type="entry name" value="TRANSCRIPTION REGULATOR, PADR-LIKE FAMILY"/>
    <property type="match status" value="1"/>
</dbReference>
<dbReference type="Gene3D" id="1.10.10.10">
    <property type="entry name" value="Winged helix-like DNA-binding domain superfamily/Winged helix DNA-binding domain"/>
    <property type="match status" value="1"/>
</dbReference>
<keyword evidence="4" id="KW-1185">Reference proteome</keyword>
<evidence type="ECO:0008006" key="5">
    <source>
        <dbReference type="Google" id="ProtNLM"/>
    </source>
</evidence>
<dbReference type="EMBL" id="MQVR01000064">
    <property type="protein sequence ID" value="OKL53396.1"/>
    <property type="molecule type" value="Genomic_DNA"/>
</dbReference>
<organism evidence="3 4">
    <name type="scientific">Bowdeniella nasicola</name>
    <dbReference type="NCBI Taxonomy" id="208480"/>
    <lineage>
        <taxon>Bacteria</taxon>
        <taxon>Bacillati</taxon>
        <taxon>Actinomycetota</taxon>
        <taxon>Actinomycetes</taxon>
        <taxon>Actinomycetales</taxon>
        <taxon>Actinomycetaceae</taxon>
        <taxon>Bowdeniella</taxon>
    </lineage>
</organism>
<dbReference type="RefSeq" id="WP_073717152.1">
    <property type="nucleotide sequence ID" value="NZ_MQVR01000064.1"/>
</dbReference>
<feature type="domain" description="Transcription regulator PadR C-terminal" evidence="2">
    <location>
        <begin position="96"/>
        <end position="170"/>
    </location>
</feature>
<name>A0A1Q5Q0V9_9ACTO</name>
<protein>
    <recommendedName>
        <fullName evidence="5">PadR family transcriptional regulator</fullName>
    </recommendedName>
</protein>
<evidence type="ECO:0000259" key="1">
    <source>
        <dbReference type="Pfam" id="PF03551"/>
    </source>
</evidence>
<gene>
    <name evidence="3" type="ORF">BSZ39_09775</name>
</gene>
<dbReference type="InterPro" id="IPR005149">
    <property type="entry name" value="Tscrpt_reg_PadR_N"/>
</dbReference>
<dbReference type="InterPro" id="IPR036388">
    <property type="entry name" value="WH-like_DNA-bd_sf"/>
</dbReference>
<feature type="domain" description="Transcription regulator PadR N-terminal" evidence="1">
    <location>
        <begin position="7"/>
        <end position="83"/>
    </location>
</feature>
<reference evidence="4" key="1">
    <citation type="submission" date="2016-12" db="EMBL/GenBank/DDBJ databases">
        <authorList>
            <person name="Meng X."/>
        </authorList>
    </citation>
    <scope>NUCLEOTIDE SEQUENCE [LARGE SCALE GENOMIC DNA]</scope>
    <source>
        <strain evidence="4">DSM 19116</strain>
    </source>
</reference>
<dbReference type="InterPro" id="IPR036390">
    <property type="entry name" value="WH_DNA-bd_sf"/>
</dbReference>
<evidence type="ECO:0000313" key="3">
    <source>
        <dbReference type="EMBL" id="OKL53396.1"/>
    </source>
</evidence>
<dbReference type="InterPro" id="IPR018309">
    <property type="entry name" value="Tscrpt_reg_PadR_C"/>
</dbReference>
<dbReference type="Proteomes" id="UP000185628">
    <property type="component" value="Unassembled WGS sequence"/>
</dbReference>
<evidence type="ECO:0000313" key="4">
    <source>
        <dbReference type="Proteomes" id="UP000185628"/>
    </source>
</evidence>
<comment type="caution">
    <text evidence="3">The sequence shown here is derived from an EMBL/GenBank/DDBJ whole genome shotgun (WGS) entry which is preliminary data.</text>
</comment>
<dbReference type="OrthoDB" id="3186544at2"/>